<dbReference type="EMBL" id="JAGFNZ010000003">
    <property type="protein sequence ID" value="MBW7573222.1"/>
    <property type="molecule type" value="Genomic_DNA"/>
</dbReference>
<dbReference type="Proteomes" id="UP000719942">
    <property type="component" value="Unassembled WGS sequence"/>
</dbReference>
<dbReference type="InterPro" id="IPR052557">
    <property type="entry name" value="CAP/Cytokinesis_protein"/>
</dbReference>
<protein>
    <recommendedName>
        <fullName evidence="2">Transglutaminase-like domain-containing protein</fullName>
    </recommendedName>
</protein>
<dbReference type="RefSeq" id="WP_219965611.1">
    <property type="nucleotide sequence ID" value="NZ_JAGFNZ010000003.1"/>
</dbReference>
<feature type="transmembrane region" description="Helical" evidence="1">
    <location>
        <begin position="7"/>
        <end position="26"/>
    </location>
</feature>
<evidence type="ECO:0000259" key="2">
    <source>
        <dbReference type="SMART" id="SM00460"/>
    </source>
</evidence>
<dbReference type="PANTHER" id="PTHR46333:SF2">
    <property type="entry name" value="CYTOKINESIS PROTEIN 3"/>
    <property type="match status" value="1"/>
</dbReference>
<keyword evidence="1" id="KW-1133">Transmembrane helix</keyword>
<reference evidence="3 4" key="1">
    <citation type="submission" date="2021-03" db="EMBL/GenBank/DDBJ databases">
        <title>Caproiciproducens sp. nov. isolated from feces of cow.</title>
        <authorList>
            <person name="Choi J.-Y."/>
        </authorList>
    </citation>
    <scope>NUCLEOTIDE SEQUENCE [LARGE SCALE GENOMIC DNA]</scope>
    <source>
        <strain evidence="3 4">AGMB10547</strain>
    </source>
</reference>
<evidence type="ECO:0000313" key="4">
    <source>
        <dbReference type="Proteomes" id="UP000719942"/>
    </source>
</evidence>
<dbReference type="Gene3D" id="3.10.620.30">
    <property type="match status" value="1"/>
</dbReference>
<comment type="caution">
    <text evidence="3">The sequence shown here is derived from an EMBL/GenBank/DDBJ whole genome shotgun (WGS) entry which is preliminary data.</text>
</comment>
<evidence type="ECO:0000313" key="3">
    <source>
        <dbReference type="EMBL" id="MBW7573222.1"/>
    </source>
</evidence>
<gene>
    <name evidence="3" type="ORF">J5W02_10400</name>
</gene>
<evidence type="ECO:0000256" key="1">
    <source>
        <dbReference type="SAM" id="Phobius"/>
    </source>
</evidence>
<feature type="domain" description="Transglutaminase-like" evidence="2">
    <location>
        <begin position="247"/>
        <end position="303"/>
    </location>
</feature>
<proteinExistence type="predicted"/>
<dbReference type="PANTHER" id="PTHR46333">
    <property type="entry name" value="CYTOKINESIS PROTEIN 3"/>
    <property type="match status" value="1"/>
</dbReference>
<dbReference type="InterPro" id="IPR038765">
    <property type="entry name" value="Papain-like_cys_pep_sf"/>
</dbReference>
<name>A0ABS7DPL9_9FIRM</name>
<dbReference type="SMART" id="SM00460">
    <property type="entry name" value="TGc"/>
    <property type="match status" value="1"/>
</dbReference>
<keyword evidence="4" id="KW-1185">Reference proteome</keyword>
<organism evidence="3 4">
    <name type="scientific">Caproiciproducens faecalis</name>
    <dbReference type="NCBI Taxonomy" id="2820301"/>
    <lineage>
        <taxon>Bacteria</taxon>
        <taxon>Bacillati</taxon>
        <taxon>Bacillota</taxon>
        <taxon>Clostridia</taxon>
        <taxon>Eubacteriales</taxon>
        <taxon>Acutalibacteraceae</taxon>
        <taxon>Caproiciproducens</taxon>
    </lineage>
</organism>
<dbReference type="InterPro" id="IPR002931">
    <property type="entry name" value="Transglutaminase-like"/>
</dbReference>
<dbReference type="Pfam" id="PF01841">
    <property type="entry name" value="Transglut_core"/>
    <property type="match status" value="1"/>
</dbReference>
<accession>A0ABS7DPL9</accession>
<sequence>MKKFLSAVMTVMLTGLIGMFVVLFLYHDRLGLQWNDPLTGYLQSALASVLPQGSDVSAGQAEPEPASGDKNTVSVLRDAAPVSKHYPVFHQTAGLDSLTDSGSRALYQELLKSVHAIAKEADKDGYYPTDGASVKGQELSEKQIRTAVLALRGDNPQIFWLASQYSYTYRSGNTTVRLFSYLPPEKCSELVKKMNAAVASVIGAVPAGLSELDREIYLFQAIAKMCTYDNAAVTDSKRWAAHEATGVLVDGTAVCEGYSEAMQLLASYCGLDCRTVSGSGNGEPHMWNIIKIDGEWYHLDSTWGDSDLVNYNYFNVTDSIIRADHSISGNILLAEGENVKNGDGSSVDYNLPLPACTSMKANYFRAKGIAVSGFNSKNNNKASAALAAAAKTKSPTVEFYIDEKLNYENTVAQMVGAPRYQLSSYVEQANRTLKAGSRINEDKIQYVQAEKCRGLTVILEYD</sequence>
<keyword evidence="1" id="KW-0472">Membrane</keyword>
<keyword evidence="1" id="KW-0812">Transmembrane</keyword>
<dbReference type="SUPFAM" id="SSF54001">
    <property type="entry name" value="Cysteine proteinases"/>
    <property type="match status" value="1"/>
</dbReference>